<organism evidence="1 2">
    <name type="scientific">Variovorax gossypii</name>
    <dbReference type="NCBI Taxonomy" id="1679495"/>
    <lineage>
        <taxon>Bacteria</taxon>
        <taxon>Pseudomonadati</taxon>
        <taxon>Pseudomonadota</taxon>
        <taxon>Betaproteobacteria</taxon>
        <taxon>Burkholderiales</taxon>
        <taxon>Comamonadaceae</taxon>
        <taxon>Variovorax</taxon>
    </lineage>
</organism>
<proteinExistence type="predicted"/>
<sequence>MAQQVAFGAVEQRLDLRIGSWIDVVGQRRGHPVGRQHAVRVRAAQVVDEGVRKTVDRRARIEFERSARLGVRGKPRGGQHAVDFGQFLLEALGALGIVLEQFGEHADADSQAHGVFLQVVGSPRW</sequence>
<evidence type="ECO:0000313" key="2">
    <source>
        <dbReference type="Proteomes" id="UP000267418"/>
    </source>
</evidence>
<dbReference type="Proteomes" id="UP000267418">
    <property type="component" value="Unassembled WGS sequence"/>
</dbReference>
<accession>A0A3S0J6Z1</accession>
<dbReference type="AlphaFoldDB" id="A0A3S0J6Z1"/>
<evidence type="ECO:0000313" key="1">
    <source>
        <dbReference type="EMBL" id="RTQ35204.1"/>
    </source>
</evidence>
<comment type="caution">
    <text evidence="1">The sequence shown here is derived from an EMBL/GenBank/DDBJ whole genome shotgun (WGS) entry which is preliminary data.</text>
</comment>
<protein>
    <submittedName>
        <fullName evidence="1">Uncharacterized protein</fullName>
    </submittedName>
</protein>
<gene>
    <name evidence="1" type="ORF">EJP69_12530</name>
</gene>
<reference evidence="1 2" key="1">
    <citation type="submission" date="2018-12" db="EMBL/GenBank/DDBJ databases">
        <title>The genome of Variovorax gossypii DSM 100435.</title>
        <authorList>
            <person name="Gao J."/>
            <person name="Sun J."/>
        </authorList>
    </citation>
    <scope>NUCLEOTIDE SEQUENCE [LARGE SCALE GENOMIC DNA]</scope>
    <source>
        <strain evidence="1 2">DSM 100435</strain>
    </source>
</reference>
<keyword evidence="2" id="KW-1185">Reference proteome</keyword>
<dbReference type="EMBL" id="RXOE01000002">
    <property type="protein sequence ID" value="RTQ35204.1"/>
    <property type="molecule type" value="Genomic_DNA"/>
</dbReference>
<name>A0A3S0J6Z1_9BURK</name>